<reference evidence="1 2" key="2">
    <citation type="submission" date="2018-10" db="EMBL/GenBank/DDBJ databases">
        <authorList>
            <consortium name="Pathogen Informatics"/>
        </authorList>
    </citation>
    <scope>NUCLEOTIDE SEQUENCE [LARGE SCALE GENOMIC DNA]</scope>
</reference>
<gene>
    <name evidence="1" type="ORF">EVEC_LOCUS5866</name>
</gene>
<proteinExistence type="predicted"/>
<dbReference type="Proteomes" id="UP000274131">
    <property type="component" value="Unassembled WGS sequence"/>
</dbReference>
<evidence type="ECO:0000313" key="2">
    <source>
        <dbReference type="Proteomes" id="UP000274131"/>
    </source>
</evidence>
<sequence length="114" mass="13186">MIINLPFETEDDIENLCTKVDNGILIVDGFNELVKCTMITLKQIEITDLISQDSNVEKLVFIPLNESRVQWTEDAYVSAGQAKADAYEYQTNRIIIVRERTDQCLLYQLKLDKR</sequence>
<accession>A0A0N4V7I8</accession>
<reference evidence="3" key="1">
    <citation type="submission" date="2017-02" db="UniProtKB">
        <authorList>
            <consortium name="WormBaseParasite"/>
        </authorList>
    </citation>
    <scope>IDENTIFICATION</scope>
</reference>
<evidence type="ECO:0000313" key="3">
    <source>
        <dbReference type="WBParaSite" id="EVEC_0000625501-mRNA-1"/>
    </source>
</evidence>
<dbReference type="AlphaFoldDB" id="A0A0N4V7I8"/>
<protein>
    <submittedName>
        <fullName evidence="1 3">Uncharacterized protein</fullName>
    </submittedName>
</protein>
<dbReference type="EMBL" id="UXUI01008296">
    <property type="protein sequence ID" value="VDD91115.1"/>
    <property type="molecule type" value="Genomic_DNA"/>
</dbReference>
<name>A0A0N4V7I8_ENTVE</name>
<organism evidence="3">
    <name type="scientific">Enterobius vermicularis</name>
    <name type="common">Human pinworm</name>
    <dbReference type="NCBI Taxonomy" id="51028"/>
    <lineage>
        <taxon>Eukaryota</taxon>
        <taxon>Metazoa</taxon>
        <taxon>Ecdysozoa</taxon>
        <taxon>Nematoda</taxon>
        <taxon>Chromadorea</taxon>
        <taxon>Rhabditida</taxon>
        <taxon>Spirurina</taxon>
        <taxon>Oxyuridomorpha</taxon>
        <taxon>Oxyuroidea</taxon>
        <taxon>Oxyuridae</taxon>
        <taxon>Enterobius</taxon>
    </lineage>
</organism>
<evidence type="ECO:0000313" key="1">
    <source>
        <dbReference type="EMBL" id="VDD91115.1"/>
    </source>
</evidence>
<dbReference type="WBParaSite" id="EVEC_0000625501-mRNA-1">
    <property type="protein sequence ID" value="EVEC_0000625501-mRNA-1"/>
    <property type="gene ID" value="EVEC_0000625501"/>
</dbReference>
<keyword evidence="2" id="KW-1185">Reference proteome</keyword>